<evidence type="ECO:0000259" key="8">
    <source>
        <dbReference type="Pfam" id="PF01490"/>
    </source>
</evidence>
<dbReference type="EMBL" id="ML978066">
    <property type="protein sequence ID" value="KAF2021631.1"/>
    <property type="molecule type" value="Genomic_DNA"/>
</dbReference>
<feature type="transmembrane region" description="Helical" evidence="7">
    <location>
        <begin position="390"/>
        <end position="413"/>
    </location>
</feature>
<feature type="transmembrane region" description="Helical" evidence="7">
    <location>
        <begin position="320"/>
        <end position="341"/>
    </location>
</feature>
<keyword evidence="5 7" id="KW-0472">Membrane</keyword>
<evidence type="ECO:0000256" key="3">
    <source>
        <dbReference type="ARBA" id="ARBA00022692"/>
    </source>
</evidence>
<feature type="transmembrane region" description="Helical" evidence="7">
    <location>
        <begin position="279"/>
        <end position="300"/>
    </location>
</feature>
<dbReference type="PANTHER" id="PTHR22950:SF683">
    <property type="entry name" value="AMINO ACID TRANSPORTER (EUROFUNG)"/>
    <property type="match status" value="1"/>
</dbReference>
<reference evidence="9" key="1">
    <citation type="journal article" date="2020" name="Stud. Mycol.">
        <title>101 Dothideomycetes genomes: a test case for predicting lifestyles and emergence of pathogens.</title>
        <authorList>
            <person name="Haridas S."/>
            <person name="Albert R."/>
            <person name="Binder M."/>
            <person name="Bloem J."/>
            <person name="Labutti K."/>
            <person name="Salamov A."/>
            <person name="Andreopoulos B."/>
            <person name="Baker S."/>
            <person name="Barry K."/>
            <person name="Bills G."/>
            <person name="Bluhm B."/>
            <person name="Cannon C."/>
            <person name="Castanera R."/>
            <person name="Culley D."/>
            <person name="Daum C."/>
            <person name="Ezra D."/>
            <person name="Gonzalez J."/>
            <person name="Henrissat B."/>
            <person name="Kuo A."/>
            <person name="Liang C."/>
            <person name="Lipzen A."/>
            <person name="Lutzoni F."/>
            <person name="Magnuson J."/>
            <person name="Mondo S."/>
            <person name="Nolan M."/>
            <person name="Ohm R."/>
            <person name="Pangilinan J."/>
            <person name="Park H.-J."/>
            <person name="Ramirez L."/>
            <person name="Alfaro M."/>
            <person name="Sun H."/>
            <person name="Tritt A."/>
            <person name="Yoshinaga Y."/>
            <person name="Zwiers L.-H."/>
            <person name="Turgeon B."/>
            <person name="Goodwin S."/>
            <person name="Spatafora J."/>
            <person name="Crous P."/>
            <person name="Grigoriev I."/>
        </authorList>
    </citation>
    <scope>NUCLEOTIDE SEQUENCE</scope>
    <source>
        <strain evidence="9">CBS 175.79</strain>
    </source>
</reference>
<keyword evidence="3 7" id="KW-0812">Transmembrane</keyword>
<dbReference type="GO" id="GO:0015179">
    <property type="term" value="F:L-amino acid transmembrane transporter activity"/>
    <property type="evidence" value="ECO:0007669"/>
    <property type="project" value="TreeGrafter"/>
</dbReference>
<dbReference type="OrthoDB" id="40134at2759"/>
<comment type="subcellular location">
    <subcellularLocation>
        <location evidence="1">Membrane</location>
        <topology evidence="1">Multi-pass membrane protein</topology>
    </subcellularLocation>
</comment>
<evidence type="ECO:0000256" key="2">
    <source>
        <dbReference type="ARBA" id="ARBA00008066"/>
    </source>
</evidence>
<evidence type="ECO:0000256" key="1">
    <source>
        <dbReference type="ARBA" id="ARBA00004141"/>
    </source>
</evidence>
<evidence type="ECO:0000256" key="6">
    <source>
        <dbReference type="SAM" id="MobiDB-lite"/>
    </source>
</evidence>
<organism evidence="9 10">
    <name type="scientific">Aaosphaeria arxii CBS 175.79</name>
    <dbReference type="NCBI Taxonomy" id="1450172"/>
    <lineage>
        <taxon>Eukaryota</taxon>
        <taxon>Fungi</taxon>
        <taxon>Dikarya</taxon>
        <taxon>Ascomycota</taxon>
        <taxon>Pezizomycotina</taxon>
        <taxon>Dothideomycetes</taxon>
        <taxon>Pleosporomycetidae</taxon>
        <taxon>Pleosporales</taxon>
        <taxon>Pleosporales incertae sedis</taxon>
        <taxon>Aaosphaeria</taxon>
    </lineage>
</organism>
<protein>
    <submittedName>
        <fullName evidence="9">Putative amino acid transporter</fullName>
    </submittedName>
</protein>
<dbReference type="Proteomes" id="UP000799778">
    <property type="component" value="Unassembled WGS sequence"/>
</dbReference>
<evidence type="ECO:0000256" key="4">
    <source>
        <dbReference type="ARBA" id="ARBA00022989"/>
    </source>
</evidence>
<gene>
    <name evidence="9" type="ORF">BU24DRAFT_438625</name>
</gene>
<evidence type="ECO:0000256" key="5">
    <source>
        <dbReference type="ARBA" id="ARBA00023136"/>
    </source>
</evidence>
<feature type="transmembrane region" description="Helical" evidence="7">
    <location>
        <begin position="136"/>
        <end position="158"/>
    </location>
</feature>
<dbReference type="AlphaFoldDB" id="A0A6A5YA51"/>
<dbReference type="Pfam" id="PF01490">
    <property type="entry name" value="Aa_trans"/>
    <property type="match status" value="1"/>
</dbReference>
<dbReference type="RefSeq" id="XP_033389970.1">
    <property type="nucleotide sequence ID" value="XM_033530262.1"/>
</dbReference>
<feature type="transmembrane region" description="Helical" evidence="7">
    <location>
        <begin position="85"/>
        <end position="104"/>
    </location>
</feature>
<dbReference type="GO" id="GO:0016020">
    <property type="term" value="C:membrane"/>
    <property type="evidence" value="ECO:0007669"/>
    <property type="project" value="UniProtKB-SubCell"/>
</dbReference>
<keyword evidence="10" id="KW-1185">Reference proteome</keyword>
<keyword evidence="4 7" id="KW-1133">Transmembrane helix</keyword>
<feature type="transmembrane region" description="Helical" evidence="7">
    <location>
        <begin position="425"/>
        <end position="446"/>
    </location>
</feature>
<dbReference type="GeneID" id="54287659"/>
<evidence type="ECO:0000313" key="9">
    <source>
        <dbReference type="EMBL" id="KAF2021631.1"/>
    </source>
</evidence>
<dbReference type="FunFam" id="1.20.1740.10:FF:000039">
    <property type="entry name" value="Neutral amino acid transporter (Eurofung)"/>
    <property type="match status" value="1"/>
</dbReference>
<accession>A0A6A5YA51</accession>
<feature type="transmembrane region" description="Helical" evidence="7">
    <location>
        <begin position="362"/>
        <end position="384"/>
    </location>
</feature>
<feature type="transmembrane region" description="Helical" evidence="7">
    <location>
        <begin position="248"/>
        <end position="267"/>
    </location>
</feature>
<comment type="similarity">
    <text evidence="2">Belongs to the amino acid/polyamine transporter 2 family.</text>
</comment>
<sequence length="478" mass="50894">MIQQGAVGDLEAHADSAGTLEKTPTNMTDAKLGQTETHKTDAVFGEITDAGPDYRNVGWIGTTILMMKTQVGLGVLSVPAVFDTLGIVPGIICLLIIAVTSSWANRIVGLFKLKHPEVYGIDDAGYMMFGRFGREFFGLIFSLFFACVAGSGMLSFAIGLNAVSTHGACTAIFVAIGAVVGWGCGSVQTLGKMAWIAWVGVISIFVAVFSLTIAVGVQDRPAAAPPGTVWKSDYKIVNNPSFAQASSALTSLVFAYAGTPAYFNIVAEMRDPRMYTRALVVSQSITTALYITIGVVVYYYCGSYVASPALGSAGAVMKKVSYGIALPGLIVGVTLSTHYTAKYIFVRLLRGSEHLSGNTVKHWVYWLSCTLGVAIFAYVIASAIPVFGSLVSLVGALLGTLLIFQPMGCMWFYDNWSEGKEKKSLKWILMVCWSTFIIIGGTFLTISGTYGSVIAIIEDYRATGGSAAWSCADNSNST</sequence>
<dbReference type="InterPro" id="IPR013057">
    <property type="entry name" value="AA_transpt_TM"/>
</dbReference>
<evidence type="ECO:0000256" key="7">
    <source>
        <dbReference type="SAM" id="Phobius"/>
    </source>
</evidence>
<feature type="domain" description="Amino acid transporter transmembrane" evidence="8">
    <location>
        <begin position="57"/>
        <end position="451"/>
    </location>
</feature>
<feature type="region of interest" description="Disordered" evidence="6">
    <location>
        <begin position="1"/>
        <end position="32"/>
    </location>
</feature>
<feature type="transmembrane region" description="Helical" evidence="7">
    <location>
        <begin position="164"/>
        <end position="183"/>
    </location>
</feature>
<evidence type="ECO:0000313" key="10">
    <source>
        <dbReference type="Proteomes" id="UP000799778"/>
    </source>
</evidence>
<dbReference type="PANTHER" id="PTHR22950">
    <property type="entry name" value="AMINO ACID TRANSPORTER"/>
    <property type="match status" value="1"/>
</dbReference>
<proteinExistence type="inferred from homology"/>
<name>A0A6A5YA51_9PLEO</name>
<feature type="transmembrane region" description="Helical" evidence="7">
    <location>
        <begin position="195"/>
        <end position="217"/>
    </location>
</feature>